<organism evidence="1 2">
    <name type="scientific">Candidatus Fischerbacteria bacterium RBG_13_37_8</name>
    <dbReference type="NCBI Taxonomy" id="1817863"/>
    <lineage>
        <taxon>Bacteria</taxon>
        <taxon>Candidatus Fischeribacteriota</taxon>
    </lineage>
</organism>
<accession>A0A1F5VVZ5</accession>
<dbReference type="EMBL" id="MFGW01000045">
    <property type="protein sequence ID" value="OGF67550.1"/>
    <property type="molecule type" value="Genomic_DNA"/>
</dbReference>
<dbReference type="STRING" id="1817863.A2Y62_15760"/>
<evidence type="ECO:0000313" key="2">
    <source>
        <dbReference type="Proteomes" id="UP000178943"/>
    </source>
</evidence>
<comment type="caution">
    <text evidence="1">The sequence shown here is derived from an EMBL/GenBank/DDBJ whole genome shotgun (WGS) entry which is preliminary data.</text>
</comment>
<protein>
    <submittedName>
        <fullName evidence="1">Uncharacterized protein</fullName>
    </submittedName>
</protein>
<dbReference type="Proteomes" id="UP000178943">
    <property type="component" value="Unassembled WGS sequence"/>
</dbReference>
<evidence type="ECO:0000313" key="1">
    <source>
        <dbReference type="EMBL" id="OGF67550.1"/>
    </source>
</evidence>
<sequence length="73" mass="8572">MKVEDELRKTNALAYYWGKEITPDQLQLEMNRMARNSKNPKLLKEVWNALQNDPRLIAECIARPVLTDKMNGR</sequence>
<proteinExistence type="predicted"/>
<reference evidence="1 2" key="1">
    <citation type="journal article" date="2016" name="Nat. Commun.">
        <title>Thousands of microbial genomes shed light on interconnected biogeochemical processes in an aquifer system.</title>
        <authorList>
            <person name="Anantharaman K."/>
            <person name="Brown C.T."/>
            <person name="Hug L.A."/>
            <person name="Sharon I."/>
            <person name="Castelle C.J."/>
            <person name="Probst A.J."/>
            <person name="Thomas B.C."/>
            <person name="Singh A."/>
            <person name="Wilkins M.J."/>
            <person name="Karaoz U."/>
            <person name="Brodie E.L."/>
            <person name="Williams K.H."/>
            <person name="Hubbard S.S."/>
            <person name="Banfield J.F."/>
        </authorList>
    </citation>
    <scope>NUCLEOTIDE SEQUENCE [LARGE SCALE GENOMIC DNA]</scope>
</reference>
<name>A0A1F5VVZ5_9BACT</name>
<dbReference type="AlphaFoldDB" id="A0A1F5VVZ5"/>
<gene>
    <name evidence="1" type="ORF">A2Y62_15760</name>
</gene>